<dbReference type="InterPro" id="IPR051275">
    <property type="entry name" value="Cell_adhesion_signaling"/>
</dbReference>
<keyword evidence="6" id="KW-0812">Transmembrane</keyword>
<dbReference type="InterPro" id="IPR003598">
    <property type="entry name" value="Ig_sub2"/>
</dbReference>
<reference evidence="8" key="1">
    <citation type="submission" date="2013-04" db="EMBL/GenBank/DDBJ databases">
        <authorList>
            <person name="Qu J."/>
            <person name="Murali S.C."/>
            <person name="Bandaranaike D."/>
            <person name="Bellair M."/>
            <person name="Blankenburg K."/>
            <person name="Chao H."/>
            <person name="Dinh H."/>
            <person name="Doddapaneni H."/>
            <person name="Downs B."/>
            <person name="Dugan-Rocha S."/>
            <person name="Elkadiri S."/>
            <person name="Gnanaolivu R.D."/>
            <person name="Hernandez B."/>
            <person name="Javaid M."/>
            <person name="Jayaseelan J.C."/>
            <person name="Lee S."/>
            <person name="Li M."/>
            <person name="Ming W."/>
            <person name="Munidasa M."/>
            <person name="Muniz J."/>
            <person name="Nguyen L."/>
            <person name="Ongeri F."/>
            <person name="Osuji N."/>
            <person name="Pu L.-L."/>
            <person name="Puazo M."/>
            <person name="Qu C."/>
            <person name="Quiroz J."/>
            <person name="Raj R."/>
            <person name="Weissenberger G."/>
            <person name="Xin Y."/>
            <person name="Zou X."/>
            <person name="Han Y."/>
            <person name="Richards S."/>
            <person name="Worley K."/>
            <person name="Muzny D."/>
            <person name="Gibbs R."/>
        </authorList>
    </citation>
    <scope>NUCLEOTIDE SEQUENCE</scope>
    <source>
        <strain evidence="8">Sampled in the wild</strain>
    </source>
</reference>
<feature type="domain" description="Ig-like" evidence="7">
    <location>
        <begin position="425"/>
        <end position="522"/>
    </location>
</feature>
<feature type="domain" description="Ig-like" evidence="7">
    <location>
        <begin position="307"/>
        <end position="417"/>
    </location>
</feature>
<feature type="domain" description="Ig-like" evidence="7">
    <location>
        <begin position="216"/>
        <end position="302"/>
    </location>
</feature>
<evidence type="ECO:0000256" key="1">
    <source>
        <dbReference type="ARBA" id="ARBA00004479"/>
    </source>
</evidence>
<keyword evidence="6" id="KW-1133">Transmembrane helix</keyword>
<gene>
    <name evidence="8" type="ORF">J437_LFUL010516</name>
</gene>
<comment type="subcellular location">
    <subcellularLocation>
        <location evidence="1">Membrane</location>
        <topology evidence="1">Single-pass type I membrane protein</topology>
    </subcellularLocation>
</comment>
<dbReference type="Gene3D" id="2.60.40.10">
    <property type="entry name" value="Immunoglobulins"/>
    <property type="match status" value="6"/>
</dbReference>
<evidence type="ECO:0000259" key="7">
    <source>
        <dbReference type="PROSITE" id="PS50835"/>
    </source>
</evidence>
<feature type="non-terminal residue" evidence="8">
    <location>
        <position position="1"/>
    </location>
</feature>
<dbReference type="InterPro" id="IPR003599">
    <property type="entry name" value="Ig_sub"/>
</dbReference>
<dbReference type="InterPro" id="IPR007110">
    <property type="entry name" value="Ig-like_dom"/>
</dbReference>
<dbReference type="PANTHER" id="PTHR11640">
    <property type="entry name" value="NEPHRIN"/>
    <property type="match status" value="1"/>
</dbReference>
<comment type="caution">
    <text evidence="8">The sequence shown here is derived from an EMBL/GenBank/DDBJ whole genome shotgun (WGS) entry which is preliminary data.</text>
</comment>
<sequence length="660" mass="72978">MILWDPPIAWVSPDNSTLNESSDVSIVCSFEANPPTPKSITWYRDGKELTIDGDRLEMLETETFATSDSGPSPWGRSVLSVKNASRDDRGAYTCVPENEVVKPEVKLTMDPPTPVSELDRLNITLLCKVEAGNPETLQAVRWYLDGELLKELPDCRGNSSEVFSNYDLTFCDIDPSKLLLEVVGRSFHGNYSCEGMNEAGWGPLSPEEELIVHYPPGPASLTYDPPRVLKKSWVTLSCSVEDPGRPEAGPNSFKWFRGGHPIMDVTTANWTIEPVTLETQSNFTCLAANAGGEGESATVFVEVSAPPAFIERLPPYHGALMHAEYVSVSCRVECSPICQVRWLKNGKPLLEDGTQSSHYAIRTSILPPDPRTNDFESVVSTLLWNMSAWPNGKLDRVLDNANYTCESTANSVGPGVTSTTFFDPPENITVSPLTVSVVEGQIPEKVVCNAKAYPEASYHWWRRKPSDSDSGNNLVIDPQTSSIVVKGNSLVLNYPIPRTDGGEYICEAYNRHGNATMKTYVNVLHKPECGITQTEVKGKLVLICRASANPEEVDFFWRIKNGSENETVEENVESVGPLSSVLTLETRVENFRTYLCFANNSVGMSIPCERDVTVSLSWWKKLENDNVLIIVAIIVGAVVMVIIVCIIIVIVCRRRRAEDK</sequence>
<dbReference type="EMBL" id="KZ308603">
    <property type="protein sequence ID" value="KAG8232214.1"/>
    <property type="molecule type" value="Genomic_DNA"/>
</dbReference>
<organism evidence="8 9">
    <name type="scientific">Ladona fulva</name>
    <name type="common">Scarce chaser dragonfly</name>
    <name type="synonym">Libellula fulva</name>
    <dbReference type="NCBI Taxonomy" id="123851"/>
    <lineage>
        <taxon>Eukaryota</taxon>
        <taxon>Metazoa</taxon>
        <taxon>Ecdysozoa</taxon>
        <taxon>Arthropoda</taxon>
        <taxon>Hexapoda</taxon>
        <taxon>Insecta</taxon>
        <taxon>Pterygota</taxon>
        <taxon>Palaeoptera</taxon>
        <taxon>Odonata</taxon>
        <taxon>Epiprocta</taxon>
        <taxon>Anisoptera</taxon>
        <taxon>Libelluloidea</taxon>
        <taxon>Libellulidae</taxon>
        <taxon>Ladona</taxon>
    </lineage>
</organism>
<keyword evidence="5" id="KW-0393">Immunoglobulin domain</keyword>
<feature type="domain" description="Ig-like" evidence="7">
    <location>
        <begin position="6"/>
        <end position="108"/>
    </location>
</feature>
<dbReference type="InterPro" id="IPR036179">
    <property type="entry name" value="Ig-like_dom_sf"/>
</dbReference>
<evidence type="ECO:0000256" key="4">
    <source>
        <dbReference type="ARBA" id="ARBA00023180"/>
    </source>
</evidence>
<dbReference type="OrthoDB" id="6106100at2759"/>
<dbReference type="GO" id="GO:0005886">
    <property type="term" value="C:plasma membrane"/>
    <property type="evidence" value="ECO:0007669"/>
    <property type="project" value="TreeGrafter"/>
</dbReference>
<evidence type="ECO:0000256" key="5">
    <source>
        <dbReference type="ARBA" id="ARBA00023319"/>
    </source>
</evidence>
<keyword evidence="9" id="KW-1185">Reference proteome</keyword>
<reference evidence="8" key="2">
    <citation type="submission" date="2017-10" db="EMBL/GenBank/DDBJ databases">
        <title>Ladona fulva Genome sequencing and assembly.</title>
        <authorList>
            <person name="Murali S."/>
            <person name="Richards S."/>
            <person name="Bandaranaike D."/>
            <person name="Bellair M."/>
            <person name="Blankenburg K."/>
            <person name="Chao H."/>
            <person name="Dinh H."/>
            <person name="Doddapaneni H."/>
            <person name="Dugan-Rocha S."/>
            <person name="Elkadiri S."/>
            <person name="Gnanaolivu R."/>
            <person name="Hernandez B."/>
            <person name="Skinner E."/>
            <person name="Javaid M."/>
            <person name="Lee S."/>
            <person name="Li M."/>
            <person name="Ming W."/>
            <person name="Munidasa M."/>
            <person name="Muniz J."/>
            <person name="Nguyen L."/>
            <person name="Hughes D."/>
            <person name="Osuji N."/>
            <person name="Pu L.-L."/>
            <person name="Puazo M."/>
            <person name="Qu C."/>
            <person name="Quiroz J."/>
            <person name="Raj R."/>
            <person name="Weissenberger G."/>
            <person name="Xin Y."/>
            <person name="Zou X."/>
            <person name="Han Y."/>
            <person name="Worley K."/>
            <person name="Muzny D."/>
            <person name="Gibbs R."/>
        </authorList>
    </citation>
    <scope>NUCLEOTIDE SEQUENCE</scope>
    <source>
        <strain evidence="8">Sampled in the wild</strain>
    </source>
</reference>
<evidence type="ECO:0000313" key="8">
    <source>
        <dbReference type="EMBL" id="KAG8232214.1"/>
    </source>
</evidence>
<feature type="transmembrane region" description="Helical" evidence="6">
    <location>
        <begin position="627"/>
        <end position="652"/>
    </location>
</feature>
<keyword evidence="3" id="KW-1015">Disulfide bond</keyword>
<accession>A0A8K0KDJ7</accession>
<dbReference type="PANTHER" id="PTHR11640:SF31">
    <property type="entry name" value="IRREGULAR CHIASM C-ROUGHEST PROTEIN-RELATED"/>
    <property type="match status" value="1"/>
</dbReference>
<dbReference type="SMART" id="SM00409">
    <property type="entry name" value="IG"/>
    <property type="match status" value="5"/>
</dbReference>
<dbReference type="PROSITE" id="PS50835">
    <property type="entry name" value="IG_LIKE"/>
    <property type="match status" value="6"/>
</dbReference>
<keyword evidence="4" id="KW-0325">Glycoprotein</keyword>
<evidence type="ECO:0000313" key="9">
    <source>
        <dbReference type="Proteomes" id="UP000792457"/>
    </source>
</evidence>
<evidence type="ECO:0000256" key="2">
    <source>
        <dbReference type="ARBA" id="ARBA00023136"/>
    </source>
</evidence>
<dbReference type="GO" id="GO:0098609">
    <property type="term" value="P:cell-cell adhesion"/>
    <property type="evidence" value="ECO:0007669"/>
    <property type="project" value="TreeGrafter"/>
</dbReference>
<dbReference type="InterPro" id="IPR013783">
    <property type="entry name" value="Ig-like_fold"/>
</dbReference>
<dbReference type="GO" id="GO:0005911">
    <property type="term" value="C:cell-cell junction"/>
    <property type="evidence" value="ECO:0007669"/>
    <property type="project" value="TreeGrafter"/>
</dbReference>
<dbReference type="SUPFAM" id="SSF48726">
    <property type="entry name" value="Immunoglobulin"/>
    <property type="match status" value="5"/>
</dbReference>
<dbReference type="SMART" id="SM00408">
    <property type="entry name" value="IGc2"/>
    <property type="match status" value="3"/>
</dbReference>
<feature type="domain" description="Ig-like" evidence="7">
    <location>
        <begin position="527"/>
        <end position="613"/>
    </location>
</feature>
<dbReference type="GO" id="GO:0050839">
    <property type="term" value="F:cell adhesion molecule binding"/>
    <property type="evidence" value="ECO:0007669"/>
    <property type="project" value="TreeGrafter"/>
</dbReference>
<feature type="domain" description="Ig-like" evidence="7">
    <location>
        <begin position="123"/>
        <end position="211"/>
    </location>
</feature>
<proteinExistence type="predicted"/>
<keyword evidence="2 6" id="KW-0472">Membrane</keyword>
<evidence type="ECO:0000256" key="6">
    <source>
        <dbReference type="SAM" id="Phobius"/>
    </source>
</evidence>
<dbReference type="Pfam" id="PF13927">
    <property type="entry name" value="Ig_3"/>
    <property type="match status" value="1"/>
</dbReference>
<evidence type="ECO:0000256" key="3">
    <source>
        <dbReference type="ARBA" id="ARBA00023157"/>
    </source>
</evidence>
<dbReference type="CDD" id="cd00096">
    <property type="entry name" value="Ig"/>
    <property type="match status" value="2"/>
</dbReference>
<name>A0A8K0KDJ7_LADFU</name>
<dbReference type="AlphaFoldDB" id="A0A8K0KDJ7"/>
<protein>
    <recommendedName>
        <fullName evidence="7">Ig-like domain-containing protein</fullName>
    </recommendedName>
</protein>
<dbReference type="Proteomes" id="UP000792457">
    <property type="component" value="Unassembled WGS sequence"/>
</dbReference>